<evidence type="ECO:0000256" key="1">
    <source>
        <dbReference type="SAM" id="MobiDB-lite"/>
    </source>
</evidence>
<evidence type="ECO:0000313" key="3">
    <source>
        <dbReference type="Proteomes" id="UP000008703"/>
    </source>
</evidence>
<feature type="compositionally biased region" description="Basic and acidic residues" evidence="1">
    <location>
        <begin position="344"/>
        <end position="354"/>
    </location>
</feature>
<feature type="region of interest" description="Disordered" evidence="1">
    <location>
        <begin position="342"/>
        <end position="381"/>
    </location>
</feature>
<accession>G2PHN4</accession>
<geneLocation type="plasmid" evidence="2 3">
    <name>pSTRVI02</name>
</geneLocation>
<feature type="compositionally biased region" description="Basic and acidic residues" evidence="1">
    <location>
        <begin position="251"/>
        <end position="260"/>
    </location>
</feature>
<feature type="region of interest" description="Disordered" evidence="1">
    <location>
        <begin position="247"/>
        <end position="269"/>
    </location>
</feature>
<dbReference type="AlphaFoldDB" id="G2PHN4"/>
<dbReference type="HOGENOM" id="CLU_725453_0_0_11"/>
<dbReference type="Proteomes" id="UP000008703">
    <property type="component" value="Plasmid pSTRVI02"/>
</dbReference>
<name>G2PHN4_STRV4</name>
<feature type="compositionally biased region" description="Basic and acidic residues" evidence="1">
    <location>
        <begin position="203"/>
        <end position="222"/>
    </location>
</feature>
<gene>
    <name evidence="2" type="ORF">Strvi_0059</name>
</gene>
<dbReference type="EMBL" id="CP002996">
    <property type="protein sequence ID" value="AEM88835.1"/>
    <property type="molecule type" value="Genomic_DNA"/>
</dbReference>
<proteinExistence type="predicted"/>
<organism evidence="2 3">
    <name type="scientific">Streptomyces violaceusniger (strain Tu 4113)</name>
    <dbReference type="NCBI Taxonomy" id="653045"/>
    <lineage>
        <taxon>Bacteria</taxon>
        <taxon>Bacillati</taxon>
        <taxon>Actinomycetota</taxon>
        <taxon>Actinomycetes</taxon>
        <taxon>Kitasatosporales</taxon>
        <taxon>Streptomycetaceae</taxon>
        <taxon>Streptomyces</taxon>
        <taxon>Streptomyces violaceusniger group</taxon>
    </lineage>
</organism>
<evidence type="ECO:0000313" key="2">
    <source>
        <dbReference type="EMBL" id="AEM88835.1"/>
    </source>
</evidence>
<protein>
    <submittedName>
        <fullName evidence="2">Uncharacterized protein</fullName>
    </submittedName>
</protein>
<keyword evidence="2" id="KW-0614">Plasmid</keyword>
<keyword evidence="3" id="KW-1185">Reference proteome</keyword>
<feature type="region of interest" description="Disordered" evidence="1">
    <location>
        <begin position="182"/>
        <end position="234"/>
    </location>
</feature>
<dbReference type="KEGG" id="svl:Strvi_0059"/>
<reference evidence="2" key="1">
    <citation type="submission" date="2011-08" db="EMBL/GenBank/DDBJ databases">
        <title>Complete sequence of plasmid 2 of Streptomyces violaceusniger Tu 4113.</title>
        <authorList>
            <consortium name="US DOE Joint Genome Institute"/>
            <person name="Lucas S."/>
            <person name="Han J."/>
            <person name="Lapidus A."/>
            <person name="Cheng J.-F."/>
            <person name="Goodwin L."/>
            <person name="Pitluck S."/>
            <person name="Peters L."/>
            <person name="Ivanova N."/>
            <person name="Daligault H."/>
            <person name="Detter J.C."/>
            <person name="Han C."/>
            <person name="Tapia R."/>
            <person name="Land M."/>
            <person name="Hauser L."/>
            <person name="Kyrpides N."/>
            <person name="Ivanova N."/>
            <person name="Pagani I."/>
            <person name="Hagen A."/>
            <person name="Katz L."/>
            <person name="Fiedler H.-P."/>
            <person name="Keasling J."/>
            <person name="Fortman J."/>
            <person name="Woyke T."/>
        </authorList>
    </citation>
    <scope>NUCLEOTIDE SEQUENCE [LARGE SCALE GENOMIC DNA]</scope>
    <source>
        <strain evidence="2">Tu 4113</strain>
        <plasmid evidence="2">pSTRVI02</plasmid>
    </source>
</reference>
<sequence>MTSAMPLRQPHADDDGPQVSFTVQSWRRIVRTLLAEPNLSTLPCRRDLLLVAYDFAALCDVGGRGAYSAKERTGRARDDRPDPSLCELTEMSKVQTGRMLKLLIALGCLRMVRQAAMGRQAVYQATIPTGSPESMGRCLAAAAELGFKPRTRRDMTKQADARRLIKAHEEALQVLAEVPRTAVESPVDNSELGVMQTTPSGGHADDPPRGHADDPQQGHADDPPLPIGALGSKGTICSHLGTGPWVAGTGARKEDHRGGGGEHGQQPVPTSVATIDGDPAGNRWGSAVSQEAIRRTGRDRMRAELAKADRCQGLHGKGCRFTRPVSPSNDKGLCIRCYALIAEPDDRPEDRPEDGSPIPLSFDTPTMPPPTYGTEDGDRRS</sequence>